<protein>
    <submittedName>
        <fullName evidence="1">Uncharacterized protein</fullName>
    </submittedName>
</protein>
<reference evidence="1 2" key="1">
    <citation type="journal article" date="2020" name="BMC Genomics">
        <title>Correction to: Identification and distribution of gene clusters required for synthesis of sphingolipid metabolism inhibitors in diverse species of the filamentous fungus Fusarium.</title>
        <authorList>
            <person name="Kim H.S."/>
            <person name="Lohmar J.M."/>
            <person name="Busman M."/>
            <person name="Brown D.W."/>
            <person name="Naumann T.A."/>
            <person name="Divon H.H."/>
            <person name="Lysoe E."/>
            <person name="Uhlig S."/>
            <person name="Proctor R.H."/>
        </authorList>
    </citation>
    <scope>NUCLEOTIDE SEQUENCE [LARGE SCALE GENOMIC DNA]</scope>
    <source>
        <strain evidence="1 2">NRRL 25214</strain>
    </source>
</reference>
<comment type="caution">
    <text evidence="1">The sequence shown here is derived from an EMBL/GenBank/DDBJ whole genome shotgun (WGS) entry which is preliminary data.</text>
</comment>
<evidence type="ECO:0000313" key="1">
    <source>
        <dbReference type="EMBL" id="KAF5250222.1"/>
    </source>
</evidence>
<dbReference type="Proteomes" id="UP000573603">
    <property type="component" value="Unassembled WGS sequence"/>
</dbReference>
<evidence type="ECO:0000313" key="2">
    <source>
        <dbReference type="Proteomes" id="UP000573603"/>
    </source>
</evidence>
<dbReference type="EMBL" id="JABEVY010000095">
    <property type="protein sequence ID" value="KAF5250222.1"/>
    <property type="molecule type" value="Genomic_DNA"/>
</dbReference>
<keyword evidence="2" id="KW-1185">Reference proteome</keyword>
<sequence length="161" mass="18634">MDEIALPSPAPTYNDREEALQVLTEITRLPGSRHLRLSPREADKLQDYLRLDRLEEDDHVVHSTEYKMFTDREGKARTDVAYGYSHRPKRKRDEFPLPKFPDQIESRITTAQARAFLNELTADTRHFGQKIKTFSGKGAAALLGPYVLHPGRVKFKKYNHE</sequence>
<organism evidence="1 2">
    <name type="scientific">Fusarium anthophilum</name>
    <dbReference type="NCBI Taxonomy" id="48485"/>
    <lineage>
        <taxon>Eukaryota</taxon>
        <taxon>Fungi</taxon>
        <taxon>Dikarya</taxon>
        <taxon>Ascomycota</taxon>
        <taxon>Pezizomycotina</taxon>
        <taxon>Sordariomycetes</taxon>
        <taxon>Hypocreomycetidae</taxon>
        <taxon>Hypocreales</taxon>
        <taxon>Nectriaceae</taxon>
        <taxon>Fusarium</taxon>
        <taxon>Fusarium fujikuroi species complex</taxon>
    </lineage>
</organism>
<name>A0A8H5E819_9HYPO</name>
<proteinExistence type="predicted"/>
<dbReference type="AlphaFoldDB" id="A0A8H5E819"/>
<gene>
    <name evidence="1" type="ORF">FANTH_4547</name>
</gene>
<accession>A0A8H5E819</accession>